<reference evidence="2 3" key="1">
    <citation type="journal article" date="2011" name="PLoS Pathog.">
        <title>Dynamic evolution of pathogenicity revealed by sequencing and comparative genomics of 19 Pseudomonas syringae isolates.</title>
        <authorList>
            <person name="Baltrus D.A."/>
            <person name="Nishimura M.T."/>
            <person name="Romanchuk A."/>
            <person name="Chang J.H."/>
            <person name="Mukhtar M.S."/>
            <person name="Cherkis K."/>
            <person name="Roach J."/>
            <person name="Grant S.R."/>
            <person name="Jones C.D."/>
            <person name="Dangl J.L."/>
        </authorList>
    </citation>
    <scope>NUCLEOTIDE SEQUENCE [LARGE SCALE GENOMIC DNA]</scope>
    <source>
        <strain evidence="2 3">ES4326</strain>
    </source>
</reference>
<dbReference type="Pfam" id="PF05766">
    <property type="entry name" value="NinG"/>
    <property type="match status" value="1"/>
</dbReference>
<keyword evidence="1" id="KW-0175">Coiled coil</keyword>
<sequence length="228" mass="25282">MTLKRTPLQRKVPLKASSIIQRTPRAKKCAHCAEPFQPSRPMQKVCGPACAIAMPAENLPQARKALADIERKEIEARREALKSRSDHVKDAEKAVRDYRRTYELSIGSGCISCEKTQAEIQAAQGWKTGGCFDAGHFLGKGARPELRMVPENIWLQCKSCNAGSSKYARKGLTVSQSFRAGLVERIGLEAVEALEADHEPRKHTIEELKAITAEYRALTRELKKGEAA</sequence>
<dbReference type="Proteomes" id="UP000003811">
    <property type="component" value="Chromosome"/>
</dbReference>
<organism evidence="2 3">
    <name type="scientific">Pseudomonas syringae pv. maculicola str. ES4326</name>
    <dbReference type="NCBI Taxonomy" id="629265"/>
    <lineage>
        <taxon>Bacteria</taxon>
        <taxon>Pseudomonadati</taxon>
        <taxon>Pseudomonadota</taxon>
        <taxon>Gammaproteobacteria</taxon>
        <taxon>Pseudomonadales</taxon>
        <taxon>Pseudomonadaceae</taxon>
        <taxon>Pseudomonas</taxon>
    </lineage>
</organism>
<dbReference type="AlphaFoldDB" id="A0A8T8C0C0"/>
<dbReference type="EMBL" id="CP047260">
    <property type="protein sequence ID" value="QHE96844.1"/>
    <property type="molecule type" value="Genomic_DNA"/>
</dbReference>
<evidence type="ECO:0000313" key="2">
    <source>
        <dbReference type="EMBL" id="QHE96844.1"/>
    </source>
</evidence>
<accession>A0A8T8C0C0</accession>
<protein>
    <recommendedName>
        <fullName evidence="4">NinG protein</fullName>
    </recommendedName>
</protein>
<name>A0A8T8C0C0_PSEYM</name>
<gene>
    <name evidence="2" type="ORF">PMA4326_009560</name>
</gene>
<evidence type="ECO:0008006" key="4">
    <source>
        <dbReference type="Google" id="ProtNLM"/>
    </source>
</evidence>
<proteinExistence type="predicted"/>
<evidence type="ECO:0000313" key="3">
    <source>
        <dbReference type="Proteomes" id="UP000003811"/>
    </source>
</evidence>
<feature type="coiled-coil region" evidence="1">
    <location>
        <begin position="59"/>
        <end position="91"/>
    </location>
</feature>
<feature type="coiled-coil region" evidence="1">
    <location>
        <begin position="201"/>
        <end position="228"/>
    </location>
</feature>
<dbReference type="RefSeq" id="WP_007249811.1">
    <property type="nucleotide sequence ID" value="NZ_CP047260.1"/>
</dbReference>
<dbReference type="InterPro" id="IPR008713">
    <property type="entry name" value="Phage_lambda_NinG"/>
</dbReference>
<evidence type="ECO:0000256" key="1">
    <source>
        <dbReference type="SAM" id="Coils"/>
    </source>
</evidence>